<evidence type="ECO:0000313" key="1">
    <source>
        <dbReference type="EMBL" id="GAG64512.1"/>
    </source>
</evidence>
<accession>X1A2W2</accession>
<protein>
    <submittedName>
        <fullName evidence="1">Uncharacterized protein</fullName>
    </submittedName>
</protein>
<name>X1A2W2_9ZZZZ</name>
<comment type="caution">
    <text evidence="1">The sequence shown here is derived from an EMBL/GenBank/DDBJ whole genome shotgun (WGS) entry which is preliminary data.</text>
</comment>
<dbReference type="AlphaFoldDB" id="X1A2W2"/>
<proteinExistence type="predicted"/>
<dbReference type="EMBL" id="BART01007844">
    <property type="protein sequence ID" value="GAG64512.1"/>
    <property type="molecule type" value="Genomic_DNA"/>
</dbReference>
<organism evidence="1">
    <name type="scientific">marine sediment metagenome</name>
    <dbReference type="NCBI Taxonomy" id="412755"/>
    <lineage>
        <taxon>unclassified sequences</taxon>
        <taxon>metagenomes</taxon>
        <taxon>ecological metagenomes</taxon>
    </lineage>
</organism>
<sequence>SLLEQGNGQKGLPERSVKTLTWDITLQGSLMINGKV</sequence>
<reference evidence="1" key="1">
    <citation type="journal article" date="2014" name="Front. Microbiol.">
        <title>High frequency of phylogenetically diverse reductive dehalogenase-homologous genes in deep subseafloor sedimentary metagenomes.</title>
        <authorList>
            <person name="Kawai M."/>
            <person name="Futagami T."/>
            <person name="Toyoda A."/>
            <person name="Takaki Y."/>
            <person name="Nishi S."/>
            <person name="Hori S."/>
            <person name="Arai W."/>
            <person name="Tsubouchi T."/>
            <person name="Morono Y."/>
            <person name="Uchiyama I."/>
            <person name="Ito T."/>
            <person name="Fujiyama A."/>
            <person name="Inagaki F."/>
            <person name="Takami H."/>
        </authorList>
    </citation>
    <scope>NUCLEOTIDE SEQUENCE</scope>
    <source>
        <strain evidence="1">Expedition CK06-06</strain>
    </source>
</reference>
<gene>
    <name evidence="1" type="ORF">S01H4_17772</name>
</gene>
<feature type="non-terminal residue" evidence="1">
    <location>
        <position position="1"/>
    </location>
</feature>